<comment type="caution">
    <text evidence="2">The sequence shown here is derived from an EMBL/GenBank/DDBJ whole genome shotgun (WGS) entry which is preliminary data.</text>
</comment>
<protein>
    <submittedName>
        <fullName evidence="2">Uncharacterized protein</fullName>
    </submittedName>
</protein>
<evidence type="ECO:0000313" key="3">
    <source>
        <dbReference type="Proteomes" id="UP001203852"/>
    </source>
</evidence>
<gene>
    <name evidence="2" type="ORF">EDD36DRAFT_325049</name>
</gene>
<dbReference type="InterPro" id="IPR032675">
    <property type="entry name" value="LRR_dom_sf"/>
</dbReference>
<accession>A0AAN6DSA6</accession>
<dbReference type="EMBL" id="MU404358">
    <property type="protein sequence ID" value="KAI1610399.1"/>
    <property type="molecule type" value="Genomic_DNA"/>
</dbReference>
<organism evidence="2 3">
    <name type="scientific">Exophiala viscosa</name>
    <dbReference type="NCBI Taxonomy" id="2486360"/>
    <lineage>
        <taxon>Eukaryota</taxon>
        <taxon>Fungi</taxon>
        <taxon>Dikarya</taxon>
        <taxon>Ascomycota</taxon>
        <taxon>Pezizomycotina</taxon>
        <taxon>Eurotiomycetes</taxon>
        <taxon>Chaetothyriomycetidae</taxon>
        <taxon>Chaetothyriales</taxon>
        <taxon>Herpotrichiellaceae</taxon>
        <taxon>Exophiala</taxon>
    </lineage>
</organism>
<evidence type="ECO:0000256" key="1">
    <source>
        <dbReference type="SAM" id="MobiDB-lite"/>
    </source>
</evidence>
<keyword evidence="3" id="KW-1185">Reference proteome</keyword>
<sequence length="620" mass="70776">MAHSGSAILARGRKSEASLSTRDAQDLTQDFTQRALTRRVGPQEFRPQSATIALGTISYPQTHLLGIAREIRDKILLHVDEDTYYRRRESLGSHPTTGYEALPLVCRQMYHETATSGAWARSVQIVHHNEIEQFRAWTFSHIHHLKKLRSLTIEIPHNSPADYFCFFAELLSTKTLSGLEELKIFGVGPDQYNTKTSSVAHPCGKHDISLTMTSMKKLPSTGQGWQDRLILLNSILCLTNLRALAVDNMNMPVSQAHVLKNKPRLERLRIGADPRSALHCDYLNYFPYAIFTLPQWLEAPPIKELEIDSNGIMTAATTIGRIAPTLERVSLVIPNSFFQTSFDRFNFLIQGASILEGLLRDSTKLKVLKLCVHGAIYETSNTFATFMGAFKNSLPHLRKLKTLELHVHSESPWLAQEFLHAIPRTVERLYLTDTLVKGDVHKVFTILNEENGHLIREPPKDDEDFRFDTTVELSRNDFIPFSRKLGFVGYEFDEPEYTSQSTDSGIYDFLRLDGRLLDRERNKHLAKYRGGHIPLPKVAKNKYVRTFFFKYATEQEIDVNRMALGSCGLLDNEYYGLEDEAEKVFWNEPVAQASKRTHFSSVDVVDVDTVFKESNHWQSR</sequence>
<dbReference type="SUPFAM" id="SSF52047">
    <property type="entry name" value="RNI-like"/>
    <property type="match status" value="1"/>
</dbReference>
<reference evidence="2" key="1">
    <citation type="journal article" date="2022" name="bioRxiv">
        <title>Deciphering the potential niche of two novel black yeast fungi from a biological soil crust based on their genomes, phenotypes, and melanin regulation.</title>
        <authorList>
            <consortium name="DOE Joint Genome Institute"/>
            <person name="Carr E.C."/>
            <person name="Barton Q."/>
            <person name="Grambo S."/>
            <person name="Sullivan M."/>
            <person name="Renfro C.M."/>
            <person name="Kuo A."/>
            <person name="Pangilinan J."/>
            <person name="Lipzen A."/>
            <person name="Keymanesh K."/>
            <person name="Savage E."/>
            <person name="Barry K."/>
            <person name="Grigoriev I.V."/>
            <person name="Riekhof W.R."/>
            <person name="Harris S.S."/>
        </authorList>
    </citation>
    <scope>NUCLEOTIDE SEQUENCE</scope>
    <source>
        <strain evidence="2">JF 03-4F</strain>
    </source>
</reference>
<evidence type="ECO:0000313" key="2">
    <source>
        <dbReference type="EMBL" id="KAI1610399.1"/>
    </source>
</evidence>
<dbReference type="AlphaFoldDB" id="A0AAN6DSA6"/>
<proteinExistence type="predicted"/>
<dbReference type="Gene3D" id="3.80.10.10">
    <property type="entry name" value="Ribonuclease Inhibitor"/>
    <property type="match status" value="1"/>
</dbReference>
<feature type="region of interest" description="Disordered" evidence="1">
    <location>
        <begin position="1"/>
        <end position="24"/>
    </location>
</feature>
<dbReference type="Proteomes" id="UP001203852">
    <property type="component" value="Unassembled WGS sequence"/>
</dbReference>
<name>A0AAN6DSA6_9EURO</name>